<protein>
    <recommendedName>
        <fullName evidence="2">NWD NACHT-NTPase N-terminal domain-containing protein</fullName>
    </recommendedName>
</protein>
<feature type="compositionally biased region" description="Polar residues" evidence="1">
    <location>
        <begin position="62"/>
        <end position="71"/>
    </location>
</feature>
<dbReference type="EMBL" id="MTYI01000053">
    <property type="protein sequence ID" value="PNP55482.1"/>
    <property type="molecule type" value="Genomic_DNA"/>
</dbReference>
<gene>
    <name evidence="3" type="ORF">THARTR1_04312</name>
</gene>
<dbReference type="Proteomes" id="UP000236290">
    <property type="component" value="Unassembled WGS sequence"/>
</dbReference>
<evidence type="ECO:0000313" key="3">
    <source>
        <dbReference type="EMBL" id="PNP55482.1"/>
    </source>
</evidence>
<evidence type="ECO:0000256" key="1">
    <source>
        <dbReference type="SAM" id="MobiDB-lite"/>
    </source>
</evidence>
<comment type="caution">
    <text evidence="3">The sequence shown here is derived from an EMBL/GenBank/DDBJ whole genome shotgun (WGS) entry which is preliminary data.</text>
</comment>
<proteinExistence type="predicted"/>
<feature type="domain" description="NWD NACHT-NTPase N-terminal" evidence="2">
    <location>
        <begin position="87"/>
        <end position="198"/>
    </location>
</feature>
<name>A0A2K0UCI1_TRIHA</name>
<accession>A0A2K0UCI1</accession>
<evidence type="ECO:0000313" key="4">
    <source>
        <dbReference type="Proteomes" id="UP000236290"/>
    </source>
</evidence>
<sequence>MFGCLVCISRRLPVLFELESTSLDKNHYIKTKHYLSFMRKLRRILGGKGSSPKVGSVASKADASSTSNGNGKPSPVEVAKAPVGPSESIWNSAYDALKADEPKLVQAYEKVLSLKLSQTAATPEPEPANAVNAIENEDVLVRRAQMHQLIDNGLNKTFREASFKNNISPVMQVVNTTKKLVSDAIKDMPQAALPWVLVS</sequence>
<dbReference type="Pfam" id="PF17100">
    <property type="entry name" value="NACHT_N"/>
    <property type="match status" value="1"/>
</dbReference>
<organism evidence="3 4">
    <name type="scientific">Trichoderma harzianum</name>
    <name type="common">Hypocrea lixii</name>
    <dbReference type="NCBI Taxonomy" id="5544"/>
    <lineage>
        <taxon>Eukaryota</taxon>
        <taxon>Fungi</taxon>
        <taxon>Dikarya</taxon>
        <taxon>Ascomycota</taxon>
        <taxon>Pezizomycotina</taxon>
        <taxon>Sordariomycetes</taxon>
        <taxon>Hypocreomycetidae</taxon>
        <taxon>Hypocreales</taxon>
        <taxon>Hypocreaceae</taxon>
        <taxon>Trichoderma</taxon>
    </lineage>
</organism>
<feature type="region of interest" description="Disordered" evidence="1">
    <location>
        <begin position="48"/>
        <end position="81"/>
    </location>
</feature>
<dbReference type="InterPro" id="IPR031359">
    <property type="entry name" value="NACHT_N"/>
</dbReference>
<reference evidence="3 4" key="1">
    <citation type="submission" date="2017-02" db="EMBL/GenBank/DDBJ databases">
        <title>Genomes of Trichoderma spp. with biocontrol activity.</title>
        <authorList>
            <person name="Gardiner D."/>
            <person name="Kazan K."/>
            <person name="Vos C."/>
            <person name="Harvey P."/>
        </authorList>
    </citation>
    <scope>NUCLEOTIDE SEQUENCE [LARGE SCALE GENOMIC DNA]</scope>
    <source>
        <strain evidence="3 4">Tr1</strain>
    </source>
</reference>
<feature type="compositionally biased region" description="Low complexity" evidence="1">
    <location>
        <begin position="50"/>
        <end position="61"/>
    </location>
</feature>
<evidence type="ECO:0000259" key="2">
    <source>
        <dbReference type="Pfam" id="PF17100"/>
    </source>
</evidence>
<dbReference type="OrthoDB" id="4896343at2759"/>
<dbReference type="AlphaFoldDB" id="A0A2K0UCI1"/>